<evidence type="ECO:0000256" key="5">
    <source>
        <dbReference type="ARBA" id="ARBA00023014"/>
    </source>
</evidence>
<proteinExistence type="inferred from homology"/>
<evidence type="ECO:0000256" key="8">
    <source>
        <dbReference type="PIRSR" id="PIRSR000216-1"/>
    </source>
</evidence>
<evidence type="ECO:0000256" key="2">
    <source>
        <dbReference type="ARBA" id="ARBA00022714"/>
    </source>
</evidence>
<evidence type="ECO:0000313" key="10">
    <source>
        <dbReference type="Proteomes" id="UP000198755"/>
    </source>
</evidence>
<dbReference type="OrthoDB" id="9807941at2"/>
<comment type="similarity">
    <text evidence="1">Belongs to the complex I 24 kDa subunit family.</text>
</comment>
<gene>
    <name evidence="9" type="ORF">SAMN05444581_101436</name>
</gene>
<dbReference type="InterPro" id="IPR002023">
    <property type="entry name" value="NuoE-like"/>
</dbReference>
<dbReference type="GO" id="GO:0016491">
    <property type="term" value="F:oxidoreductase activity"/>
    <property type="evidence" value="ECO:0007669"/>
    <property type="project" value="InterPro"/>
</dbReference>
<keyword evidence="3 8" id="KW-0479">Metal-binding</keyword>
<dbReference type="AlphaFoldDB" id="A0A1I3W9W7"/>
<dbReference type="InterPro" id="IPR036249">
    <property type="entry name" value="Thioredoxin-like_sf"/>
</dbReference>
<dbReference type="Gene3D" id="1.10.10.1590">
    <property type="entry name" value="NADH-quinone oxidoreductase subunit E"/>
    <property type="match status" value="1"/>
</dbReference>
<name>A0A1I3W9W7_9HYPH</name>
<dbReference type="NCBIfam" id="NF004638">
    <property type="entry name" value="PRK05988.1"/>
    <property type="match status" value="1"/>
</dbReference>
<organism evidence="9 10">
    <name type="scientific">Methylocapsa palsarum</name>
    <dbReference type="NCBI Taxonomy" id="1612308"/>
    <lineage>
        <taxon>Bacteria</taxon>
        <taxon>Pseudomonadati</taxon>
        <taxon>Pseudomonadota</taxon>
        <taxon>Alphaproteobacteria</taxon>
        <taxon>Hyphomicrobiales</taxon>
        <taxon>Beijerinckiaceae</taxon>
        <taxon>Methylocapsa</taxon>
    </lineage>
</organism>
<evidence type="ECO:0000256" key="6">
    <source>
        <dbReference type="ARBA" id="ARBA00034078"/>
    </source>
</evidence>
<dbReference type="CDD" id="cd03081">
    <property type="entry name" value="TRX_Fd_NuoE_FDH_gamma"/>
    <property type="match status" value="1"/>
</dbReference>
<dbReference type="SUPFAM" id="SSF52833">
    <property type="entry name" value="Thioredoxin-like"/>
    <property type="match status" value="1"/>
</dbReference>
<dbReference type="FunFam" id="1.10.10.1590:FF:000001">
    <property type="entry name" value="NADH-quinone oxidoreductase subunit E"/>
    <property type="match status" value="1"/>
</dbReference>
<sequence length="161" mass="17060">MVEAPGWDARRAREIIAEFSGVEGAMLPILHALQGEFGYVAEDATPVIAEALNLSRAEVHGVISFYHDFRHAPAGRHSLKLCRGEACQSMGSEALAQKFLAGRSLGWHETSADGSLTVDPVYCLGLCSSSPAALLDGEPIARLDLASLDEAVDEALAEAQA</sequence>
<feature type="binding site" evidence="8">
    <location>
        <position position="87"/>
    </location>
    <ligand>
        <name>[2Fe-2S] cluster</name>
        <dbReference type="ChEBI" id="CHEBI:190135"/>
    </ligand>
</feature>
<comment type="cofactor">
    <cofactor evidence="8">
        <name>[2Fe-2S] cluster</name>
        <dbReference type="ChEBI" id="CHEBI:190135"/>
    </cofactor>
    <text evidence="8">Binds 1 [2Fe-2S] cluster.</text>
</comment>
<reference evidence="9 10" key="1">
    <citation type="submission" date="2016-10" db="EMBL/GenBank/DDBJ databases">
        <authorList>
            <person name="de Groot N.N."/>
        </authorList>
    </citation>
    <scope>NUCLEOTIDE SEQUENCE [LARGE SCALE GENOMIC DNA]</scope>
    <source>
        <strain evidence="9 10">NE2</strain>
    </source>
</reference>
<evidence type="ECO:0000313" key="9">
    <source>
        <dbReference type="EMBL" id="SFK03993.1"/>
    </source>
</evidence>
<comment type="cofactor">
    <cofactor evidence="6">
        <name>[2Fe-2S] cluster</name>
        <dbReference type="ChEBI" id="CHEBI:190135"/>
    </cofactor>
</comment>
<dbReference type="STRING" id="1612308.SAMN05444581_101436"/>
<dbReference type="PANTHER" id="PTHR43342:SF1">
    <property type="entry name" value="BIFURCATING [FEFE] HYDROGENASE GAMMA SUBUNIT"/>
    <property type="match status" value="1"/>
</dbReference>
<dbReference type="Proteomes" id="UP000198755">
    <property type="component" value="Unassembled WGS sequence"/>
</dbReference>
<dbReference type="InterPro" id="IPR028431">
    <property type="entry name" value="NADP_DH_HndA-like"/>
</dbReference>
<dbReference type="GO" id="GO:0046872">
    <property type="term" value="F:metal ion binding"/>
    <property type="evidence" value="ECO:0007669"/>
    <property type="project" value="UniProtKB-KW"/>
</dbReference>
<keyword evidence="10" id="KW-1185">Reference proteome</keyword>
<keyword evidence="2 8" id="KW-0001">2Fe-2S</keyword>
<comment type="catalytic activity">
    <reaction evidence="7">
        <text>a quinone + NADH + 5 H(+)(in) = a quinol + NAD(+) + 4 H(+)(out)</text>
        <dbReference type="Rhea" id="RHEA:57888"/>
        <dbReference type="ChEBI" id="CHEBI:15378"/>
        <dbReference type="ChEBI" id="CHEBI:24646"/>
        <dbReference type="ChEBI" id="CHEBI:57540"/>
        <dbReference type="ChEBI" id="CHEBI:57945"/>
        <dbReference type="ChEBI" id="CHEBI:132124"/>
    </reaction>
</comment>
<feature type="binding site" evidence="8">
    <location>
        <position position="127"/>
    </location>
    <ligand>
        <name>[2Fe-2S] cluster</name>
        <dbReference type="ChEBI" id="CHEBI:190135"/>
    </ligand>
</feature>
<dbReference type="RefSeq" id="WP_091676876.1">
    <property type="nucleotide sequence ID" value="NZ_FOSN01000001.1"/>
</dbReference>
<evidence type="ECO:0000256" key="3">
    <source>
        <dbReference type="ARBA" id="ARBA00022723"/>
    </source>
</evidence>
<feature type="binding site" evidence="8">
    <location>
        <position position="82"/>
    </location>
    <ligand>
        <name>[2Fe-2S] cluster</name>
        <dbReference type="ChEBI" id="CHEBI:190135"/>
    </ligand>
</feature>
<keyword evidence="5 8" id="KW-0411">Iron-sulfur</keyword>
<dbReference type="PIRSF" id="PIRSF000216">
    <property type="entry name" value="NADH_DH_24kDa"/>
    <property type="match status" value="1"/>
</dbReference>
<feature type="binding site" evidence="8">
    <location>
        <position position="123"/>
    </location>
    <ligand>
        <name>[2Fe-2S] cluster</name>
        <dbReference type="ChEBI" id="CHEBI:190135"/>
    </ligand>
</feature>
<dbReference type="Pfam" id="PF01257">
    <property type="entry name" value="2Fe-2S_thioredx"/>
    <property type="match status" value="1"/>
</dbReference>
<evidence type="ECO:0000256" key="7">
    <source>
        <dbReference type="ARBA" id="ARBA00047712"/>
    </source>
</evidence>
<evidence type="ECO:0000256" key="1">
    <source>
        <dbReference type="ARBA" id="ARBA00010643"/>
    </source>
</evidence>
<dbReference type="GO" id="GO:0051537">
    <property type="term" value="F:2 iron, 2 sulfur cluster binding"/>
    <property type="evidence" value="ECO:0007669"/>
    <property type="project" value="UniProtKB-KW"/>
</dbReference>
<dbReference type="Gene3D" id="3.40.30.10">
    <property type="entry name" value="Glutaredoxin"/>
    <property type="match status" value="1"/>
</dbReference>
<dbReference type="EMBL" id="FOSN01000001">
    <property type="protein sequence ID" value="SFK03993.1"/>
    <property type="molecule type" value="Genomic_DNA"/>
</dbReference>
<dbReference type="InterPro" id="IPR041921">
    <property type="entry name" value="NuoE_N"/>
</dbReference>
<protein>
    <submittedName>
        <fullName evidence="9">Formate dehydrogenase subunit gamma</fullName>
    </submittedName>
</protein>
<accession>A0A1I3W9W7</accession>
<evidence type="ECO:0000256" key="4">
    <source>
        <dbReference type="ARBA" id="ARBA00023004"/>
    </source>
</evidence>
<keyword evidence="4 8" id="KW-0408">Iron</keyword>
<dbReference type="PANTHER" id="PTHR43342">
    <property type="entry name" value="NADH-QUINONE OXIDOREDUCTASE, E SUBUNIT"/>
    <property type="match status" value="1"/>
</dbReference>